<dbReference type="PROSITE" id="PS00061">
    <property type="entry name" value="ADH_SHORT"/>
    <property type="match status" value="1"/>
</dbReference>
<reference evidence="4 5" key="1">
    <citation type="submission" date="2024-02" db="EMBL/GenBank/DDBJ databases">
        <title>Distribution and functional of Brevundimonas-related endobacteria within Verticillium dahliae.</title>
        <authorList>
            <person name="Zeng H."/>
        </authorList>
    </citation>
    <scope>NUCLEOTIDE SEQUENCE [LARGE SCALE GENOMIC DNA]</scope>
    <source>
        <strain evidence="4 5">TRM 44200</strain>
    </source>
</reference>
<evidence type="ECO:0000313" key="5">
    <source>
        <dbReference type="Proteomes" id="UP001363460"/>
    </source>
</evidence>
<dbReference type="SUPFAM" id="SSF51735">
    <property type="entry name" value="NAD(P)-binding Rossmann-fold domains"/>
    <property type="match status" value="1"/>
</dbReference>
<protein>
    <submittedName>
        <fullName evidence="4">SDR family oxidoreductase</fullName>
    </submittedName>
</protein>
<evidence type="ECO:0000256" key="1">
    <source>
        <dbReference type="ARBA" id="ARBA00006484"/>
    </source>
</evidence>
<comment type="similarity">
    <text evidence="1">Belongs to the short-chain dehydrogenases/reductases (SDR) family.</text>
</comment>
<keyword evidence="2" id="KW-0560">Oxidoreductase</keyword>
<name>A0ABZ2I741_9CAUL</name>
<evidence type="ECO:0000256" key="2">
    <source>
        <dbReference type="ARBA" id="ARBA00023002"/>
    </source>
</evidence>
<dbReference type="PRINTS" id="PR00080">
    <property type="entry name" value="SDRFAMILY"/>
</dbReference>
<proteinExistence type="inferred from homology"/>
<dbReference type="Pfam" id="PF13561">
    <property type="entry name" value="adh_short_C2"/>
    <property type="match status" value="1"/>
</dbReference>
<gene>
    <name evidence="4" type="ORF">V8J38_09265</name>
</gene>
<keyword evidence="3" id="KW-0520">NAD</keyword>
<dbReference type="Gene3D" id="3.40.50.720">
    <property type="entry name" value="NAD(P)-binding Rossmann-like Domain"/>
    <property type="match status" value="1"/>
</dbReference>
<accession>A0ABZ2I741</accession>
<dbReference type="InterPro" id="IPR051122">
    <property type="entry name" value="SDR_DHRS6-like"/>
</dbReference>
<organism evidence="4 5">
    <name type="scientific">Brevundimonas olei</name>
    <dbReference type="NCBI Taxonomy" id="657642"/>
    <lineage>
        <taxon>Bacteria</taxon>
        <taxon>Pseudomonadati</taxon>
        <taxon>Pseudomonadota</taxon>
        <taxon>Alphaproteobacteria</taxon>
        <taxon>Caulobacterales</taxon>
        <taxon>Caulobacteraceae</taxon>
        <taxon>Brevundimonas</taxon>
    </lineage>
</organism>
<evidence type="ECO:0000313" key="4">
    <source>
        <dbReference type="EMBL" id="WWT53459.1"/>
    </source>
</evidence>
<sequence length="246" mass="25522">MTKRLTDKTCVVTGAGQGIGRAIAEALAAEGATVIAVDLSEQPLVTWTAAAGVTSALLDVTDPVSVADLAGRYPETAVLVNCVGVVAAGTVLDHEPAEMDRSFRINVGSMANTIKAFLPRMRERKDGTIINIASVVSSIKAAPDRFVYATTKAAVIGLTKSVAMDFIADGIRCNAICPGTVESPSLHQRMAAQADPVAALAAFTARQPMGRIGNPREIARIAVMLASGEADFMTGHTLIIDGGMSL</sequence>
<dbReference type="PANTHER" id="PTHR43477">
    <property type="entry name" value="DIHYDROANTICAPSIN 7-DEHYDROGENASE"/>
    <property type="match status" value="1"/>
</dbReference>
<dbReference type="PANTHER" id="PTHR43477:SF4">
    <property type="entry name" value="DEHYDROGENASE_REDUCTASE SDR FAMILY MEMBER 6"/>
    <property type="match status" value="1"/>
</dbReference>
<dbReference type="InterPro" id="IPR002347">
    <property type="entry name" value="SDR_fam"/>
</dbReference>
<dbReference type="PRINTS" id="PR00081">
    <property type="entry name" value="GDHRDH"/>
</dbReference>
<dbReference type="InterPro" id="IPR020904">
    <property type="entry name" value="Sc_DH/Rdtase_CS"/>
</dbReference>
<dbReference type="RefSeq" id="WP_338575197.1">
    <property type="nucleotide sequence ID" value="NZ_CP146369.1"/>
</dbReference>
<evidence type="ECO:0000256" key="3">
    <source>
        <dbReference type="ARBA" id="ARBA00023027"/>
    </source>
</evidence>
<dbReference type="InterPro" id="IPR036291">
    <property type="entry name" value="NAD(P)-bd_dom_sf"/>
</dbReference>
<dbReference type="Proteomes" id="UP001363460">
    <property type="component" value="Chromosome"/>
</dbReference>
<keyword evidence="5" id="KW-1185">Reference proteome</keyword>
<dbReference type="EMBL" id="CP146369">
    <property type="protein sequence ID" value="WWT53459.1"/>
    <property type="molecule type" value="Genomic_DNA"/>
</dbReference>